<gene>
    <name evidence="2" type="ORF">QNI16_34370</name>
</gene>
<dbReference type="EMBL" id="JASJOS010000021">
    <property type="protein sequence ID" value="MDJ1485627.1"/>
    <property type="molecule type" value="Genomic_DNA"/>
</dbReference>
<evidence type="ECO:0000313" key="2">
    <source>
        <dbReference type="EMBL" id="MDJ1485627.1"/>
    </source>
</evidence>
<dbReference type="Proteomes" id="UP001241110">
    <property type="component" value="Unassembled WGS sequence"/>
</dbReference>
<proteinExistence type="predicted"/>
<comment type="caution">
    <text evidence="2">The sequence shown here is derived from an EMBL/GenBank/DDBJ whole genome shotgun (WGS) entry which is preliminary data.</text>
</comment>
<organism evidence="2 3">
    <name type="scientific">Xanthocytophaga flava</name>
    <dbReference type="NCBI Taxonomy" id="3048013"/>
    <lineage>
        <taxon>Bacteria</taxon>
        <taxon>Pseudomonadati</taxon>
        <taxon>Bacteroidota</taxon>
        <taxon>Cytophagia</taxon>
        <taxon>Cytophagales</taxon>
        <taxon>Rhodocytophagaceae</taxon>
        <taxon>Xanthocytophaga</taxon>
    </lineage>
</organism>
<accession>A0AAE3UBB9</accession>
<evidence type="ECO:0000256" key="1">
    <source>
        <dbReference type="SAM" id="MobiDB-lite"/>
    </source>
</evidence>
<protein>
    <submittedName>
        <fullName evidence="2">Uncharacterized protein</fullName>
    </submittedName>
</protein>
<evidence type="ECO:0000313" key="3">
    <source>
        <dbReference type="Proteomes" id="UP001241110"/>
    </source>
</evidence>
<sequence length="112" mass="13252">MAKKQNNSTQTDESLTPIEKVLAIQETKEDKNHSVGDQHQIDTVRLTVELDADLDYFIKQIAWFDRRFEKEVINHIVREYKRIHGSKYEHIQLTNYQPKRGAARGTRKKKED</sequence>
<dbReference type="AlphaFoldDB" id="A0AAE3UBB9"/>
<name>A0AAE3UBB9_9BACT</name>
<feature type="region of interest" description="Disordered" evidence="1">
    <location>
        <begin position="1"/>
        <end position="20"/>
    </location>
</feature>
<feature type="compositionally biased region" description="Polar residues" evidence="1">
    <location>
        <begin position="1"/>
        <end position="14"/>
    </location>
</feature>
<dbReference type="RefSeq" id="WP_313988429.1">
    <property type="nucleotide sequence ID" value="NZ_JASJOS010000021.1"/>
</dbReference>
<reference evidence="2" key="1">
    <citation type="submission" date="2023-05" db="EMBL/GenBank/DDBJ databases">
        <authorList>
            <person name="Zhang X."/>
        </authorList>
    </citation>
    <scope>NUCLEOTIDE SEQUENCE</scope>
    <source>
        <strain evidence="2">YF14B1</strain>
    </source>
</reference>